<evidence type="ECO:0000313" key="6">
    <source>
        <dbReference type="EMBL" id="MCX2980786.1"/>
    </source>
</evidence>
<keyword evidence="3" id="KW-0949">S-adenosyl-L-methionine</keyword>
<dbReference type="InterPro" id="IPR041698">
    <property type="entry name" value="Methyltransf_25"/>
</dbReference>
<keyword evidence="7" id="KW-1185">Reference proteome</keyword>
<evidence type="ECO:0000256" key="3">
    <source>
        <dbReference type="ARBA" id="ARBA00022691"/>
    </source>
</evidence>
<dbReference type="InterPro" id="IPR029063">
    <property type="entry name" value="SAM-dependent_MTases_sf"/>
</dbReference>
<feature type="domain" description="Protein arginine N-methyltransferase" evidence="5">
    <location>
        <begin position="136"/>
        <end position="281"/>
    </location>
</feature>
<dbReference type="Gene3D" id="3.40.50.150">
    <property type="entry name" value="Vaccinia Virus protein VP39"/>
    <property type="match status" value="1"/>
</dbReference>
<accession>A0ABT3TEP7</accession>
<gene>
    <name evidence="6" type="ORF">EYC98_07835</name>
</gene>
<dbReference type="InterPro" id="IPR055135">
    <property type="entry name" value="PRMT_dom"/>
</dbReference>
<dbReference type="Gene3D" id="2.70.160.11">
    <property type="entry name" value="Hnrnp arginine n-methyltransferase1"/>
    <property type="match status" value="1"/>
</dbReference>
<evidence type="ECO:0000259" key="5">
    <source>
        <dbReference type="Pfam" id="PF22528"/>
    </source>
</evidence>
<organism evidence="6 7">
    <name type="scientific">Candidatus Litorirhabdus singularis</name>
    <dbReference type="NCBI Taxonomy" id="2518993"/>
    <lineage>
        <taxon>Bacteria</taxon>
        <taxon>Pseudomonadati</taxon>
        <taxon>Pseudomonadota</taxon>
        <taxon>Gammaproteobacteria</taxon>
        <taxon>Cellvibrionales</taxon>
        <taxon>Halieaceae</taxon>
        <taxon>Candidatus Litorirhabdus</taxon>
    </lineage>
</organism>
<dbReference type="PANTHER" id="PTHR11006:SF4">
    <property type="entry name" value="PROTEIN ARGININE N-METHYLTRANSFERASE 7"/>
    <property type="match status" value="1"/>
</dbReference>
<evidence type="ECO:0000256" key="1">
    <source>
        <dbReference type="ARBA" id="ARBA00022603"/>
    </source>
</evidence>
<evidence type="ECO:0000259" key="4">
    <source>
        <dbReference type="Pfam" id="PF13649"/>
    </source>
</evidence>
<dbReference type="PANTHER" id="PTHR11006">
    <property type="entry name" value="PROTEIN ARGININE N-METHYLTRANSFERASE"/>
    <property type="match status" value="1"/>
</dbReference>
<sequence length="380" mass="42790">MPYTNIFGHRSMVFDSYRNKAYCRALEKVVSPSTTLMDLGAGLGVHGFNAARLGAARVLLVEPEPVIEIARKIAADNGLENVHCLASRVEDLELDEQLDVIVSVFTGNFLLTEDLLPSLFYARDKYLAPGGRLIPDRARMEVVPVSAPEYYRKHIQSWSESARFFAEHELPIVDYDQVRSFAANALYFDSADIFATQQLALPVPLMEIDFNTATEAACDSEIEVKVCHDGVCHGWLGWFQMHLVDEWLSTGSAAQPTHWRQVFLPLENPITLKTGESLRFALKRPEFGEWTWTTGYGEQSQRLSTFLSQPLSQSRMHKASMNYRPELSEHGTAAKWLLTHMSGELSMEELTEQVVQQYPSLFASKAEALKFARALASKYS</sequence>
<feature type="domain" description="Methyltransferase" evidence="4">
    <location>
        <begin position="37"/>
        <end position="131"/>
    </location>
</feature>
<dbReference type="PROSITE" id="PS51678">
    <property type="entry name" value="SAM_MT_PRMT"/>
    <property type="match status" value="1"/>
</dbReference>
<dbReference type="GO" id="GO:0008168">
    <property type="term" value="F:methyltransferase activity"/>
    <property type="evidence" value="ECO:0007669"/>
    <property type="project" value="UniProtKB-KW"/>
</dbReference>
<dbReference type="GO" id="GO:0032259">
    <property type="term" value="P:methylation"/>
    <property type="evidence" value="ECO:0007669"/>
    <property type="project" value="UniProtKB-KW"/>
</dbReference>
<comment type="caution">
    <text evidence="6">The sequence shown here is derived from an EMBL/GenBank/DDBJ whole genome shotgun (WGS) entry which is preliminary data.</text>
</comment>
<keyword evidence="2" id="KW-0808">Transferase</keyword>
<evidence type="ECO:0000256" key="2">
    <source>
        <dbReference type="ARBA" id="ARBA00022679"/>
    </source>
</evidence>
<keyword evidence="1 6" id="KW-0489">Methyltransferase</keyword>
<evidence type="ECO:0000313" key="7">
    <source>
        <dbReference type="Proteomes" id="UP001143362"/>
    </source>
</evidence>
<name>A0ABT3TEP7_9GAMM</name>
<dbReference type="Pfam" id="PF22528">
    <property type="entry name" value="PRMT_C"/>
    <property type="match status" value="1"/>
</dbReference>
<dbReference type="SUPFAM" id="SSF53335">
    <property type="entry name" value="S-adenosyl-L-methionine-dependent methyltransferases"/>
    <property type="match status" value="1"/>
</dbReference>
<dbReference type="Pfam" id="PF13649">
    <property type="entry name" value="Methyltransf_25"/>
    <property type="match status" value="1"/>
</dbReference>
<dbReference type="RefSeq" id="WP_279244760.1">
    <property type="nucleotide sequence ID" value="NZ_SHNN01000001.1"/>
</dbReference>
<dbReference type="InterPro" id="IPR025799">
    <property type="entry name" value="Arg_MeTrfase"/>
</dbReference>
<protein>
    <submittedName>
        <fullName evidence="6">Methyltransferase domain-containing protein</fullName>
    </submittedName>
</protein>
<dbReference type="EMBL" id="SHNN01000001">
    <property type="protein sequence ID" value="MCX2980786.1"/>
    <property type="molecule type" value="Genomic_DNA"/>
</dbReference>
<dbReference type="CDD" id="cd02440">
    <property type="entry name" value="AdoMet_MTases"/>
    <property type="match status" value="1"/>
</dbReference>
<dbReference type="Proteomes" id="UP001143362">
    <property type="component" value="Unassembled WGS sequence"/>
</dbReference>
<proteinExistence type="predicted"/>
<reference evidence="6" key="1">
    <citation type="submission" date="2019-02" db="EMBL/GenBank/DDBJ databases">
        <authorList>
            <person name="Li S.-H."/>
        </authorList>
    </citation>
    <scope>NUCLEOTIDE SEQUENCE</scope>
    <source>
        <strain evidence="6">IMCC14734</strain>
    </source>
</reference>